<sequence length="82" mass="7722">MSKRTVTVTLAGCLALSACQSAPTSQAVIDRNAEFGCVAGTVGGAIVGGLIGGTIGSGTGQIAAIGGGIGLGGLLGNRLTCM</sequence>
<protein>
    <submittedName>
        <fullName evidence="2">Uncharacterized protein YcfJ</fullName>
    </submittedName>
</protein>
<proteinExistence type="predicted"/>
<evidence type="ECO:0000256" key="1">
    <source>
        <dbReference type="SAM" id="SignalP"/>
    </source>
</evidence>
<evidence type="ECO:0000313" key="2">
    <source>
        <dbReference type="EMBL" id="MBB5536578.1"/>
    </source>
</evidence>
<dbReference type="AlphaFoldDB" id="A0A7W8UC34"/>
<keyword evidence="1" id="KW-0732">Signal</keyword>
<comment type="caution">
    <text evidence="2">The sequence shown here is derived from an EMBL/GenBank/DDBJ whole genome shotgun (WGS) entry which is preliminary data.</text>
</comment>
<name>A0A7W8UC34_9HYPH</name>
<dbReference type="EMBL" id="JACHBK010000007">
    <property type="protein sequence ID" value="MBB5536578.1"/>
    <property type="molecule type" value="Genomic_DNA"/>
</dbReference>
<evidence type="ECO:0000313" key="3">
    <source>
        <dbReference type="Proteomes" id="UP000585507"/>
    </source>
</evidence>
<feature type="chain" id="PRO_5030525552" evidence="1">
    <location>
        <begin position="28"/>
        <end position="82"/>
    </location>
</feature>
<reference evidence="2 3" key="1">
    <citation type="submission" date="2020-08" db="EMBL/GenBank/DDBJ databases">
        <title>Genomic Encyclopedia of Type Strains, Phase IV (KMG-V): Genome sequencing to study the core and pangenomes of soil and plant-associated prokaryotes.</title>
        <authorList>
            <person name="Whitman W."/>
        </authorList>
    </citation>
    <scope>NUCLEOTIDE SEQUENCE [LARGE SCALE GENOMIC DNA]</scope>
    <source>
        <strain evidence="2 3">SEMIA 4084</strain>
    </source>
</reference>
<dbReference type="PROSITE" id="PS51257">
    <property type="entry name" value="PROKAR_LIPOPROTEIN"/>
    <property type="match status" value="1"/>
</dbReference>
<keyword evidence="3" id="KW-1185">Reference proteome</keyword>
<feature type="signal peptide" evidence="1">
    <location>
        <begin position="1"/>
        <end position="27"/>
    </location>
</feature>
<accession>A0A7W8UC34</accession>
<gene>
    <name evidence="2" type="ORF">GGD55_003289</name>
</gene>
<organism evidence="2 3">
    <name type="scientific">Rhizobium giardinii</name>
    <dbReference type="NCBI Taxonomy" id="56731"/>
    <lineage>
        <taxon>Bacteria</taxon>
        <taxon>Pseudomonadati</taxon>
        <taxon>Pseudomonadota</taxon>
        <taxon>Alphaproteobacteria</taxon>
        <taxon>Hyphomicrobiales</taxon>
        <taxon>Rhizobiaceae</taxon>
        <taxon>Rhizobium/Agrobacterium group</taxon>
        <taxon>Rhizobium</taxon>
    </lineage>
</organism>
<dbReference type="RefSeq" id="WP_018328648.1">
    <property type="nucleotide sequence ID" value="NZ_JACHBK010000007.1"/>
</dbReference>
<dbReference type="Proteomes" id="UP000585507">
    <property type="component" value="Unassembled WGS sequence"/>
</dbReference>